<name>A0ABV3L2M3_9RHOB</name>
<evidence type="ECO:0000313" key="1">
    <source>
        <dbReference type="EMBL" id="MEV8465761.1"/>
    </source>
</evidence>
<dbReference type="EMBL" id="JBFBVU010000002">
    <property type="protein sequence ID" value="MEV8465761.1"/>
    <property type="molecule type" value="Genomic_DNA"/>
</dbReference>
<organism evidence="1 2">
    <name type="scientific">Meridianimarinicoccus marinus</name>
    <dbReference type="NCBI Taxonomy" id="3231483"/>
    <lineage>
        <taxon>Bacteria</taxon>
        <taxon>Pseudomonadati</taxon>
        <taxon>Pseudomonadota</taxon>
        <taxon>Alphaproteobacteria</taxon>
        <taxon>Rhodobacterales</taxon>
        <taxon>Paracoccaceae</taxon>
        <taxon>Meridianimarinicoccus</taxon>
    </lineage>
</organism>
<proteinExistence type="predicted"/>
<dbReference type="InterPro" id="IPR032710">
    <property type="entry name" value="NTF2-like_dom_sf"/>
</dbReference>
<dbReference type="Proteomes" id="UP001553161">
    <property type="component" value="Unassembled WGS sequence"/>
</dbReference>
<accession>A0ABV3L2M3</accession>
<comment type="caution">
    <text evidence="1">The sequence shown here is derived from an EMBL/GenBank/DDBJ whole genome shotgun (WGS) entry which is preliminary data.</text>
</comment>
<dbReference type="Gene3D" id="3.10.450.50">
    <property type="match status" value="1"/>
</dbReference>
<gene>
    <name evidence="1" type="ORF">AB0T83_03060</name>
</gene>
<evidence type="ECO:0008006" key="3">
    <source>
        <dbReference type="Google" id="ProtNLM"/>
    </source>
</evidence>
<reference evidence="1 2" key="1">
    <citation type="submission" date="2024-07" db="EMBL/GenBank/DDBJ databases">
        <authorList>
            <person name="Kang M."/>
        </authorList>
    </citation>
    <scope>NUCLEOTIDE SEQUENCE [LARGE SCALE GENOMIC DNA]</scope>
    <source>
        <strain evidence="1 2">DFM31</strain>
    </source>
</reference>
<sequence length="163" mass="18065">MDGAAATPTEIVQTWLDRVSDTFFRDDFDGFAAAIDLPFVLTTQASRTVLTSRDDLRAGFDAWVKMIRGHRATHLIRTAREVQQITPNLITATYDSEMLRNGTRLVPGFSSWMMLVRRDGVWRSDQLISGIVNASYPFSLLKVDPTAPAPDPCSIPKPPAPDA</sequence>
<dbReference type="SUPFAM" id="SSF54427">
    <property type="entry name" value="NTF2-like"/>
    <property type="match status" value="1"/>
</dbReference>
<keyword evidence="2" id="KW-1185">Reference proteome</keyword>
<dbReference type="RefSeq" id="WP_366191439.1">
    <property type="nucleotide sequence ID" value="NZ_JBFBVU010000002.1"/>
</dbReference>
<evidence type="ECO:0000313" key="2">
    <source>
        <dbReference type="Proteomes" id="UP001553161"/>
    </source>
</evidence>
<protein>
    <recommendedName>
        <fullName evidence="3">DUF4440 domain-containing protein</fullName>
    </recommendedName>
</protein>